<feature type="transmembrane region" description="Helical" evidence="1">
    <location>
        <begin position="6"/>
        <end position="25"/>
    </location>
</feature>
<evidence type="ECO:0000256" key="1">
    <source>
        <dbReference type="SAM" id="Phobius"/>
    </source>
</evidence>
<organism evidence="2 3">
    <name type="scientific">Xylanibacter ruminicola</name>
    <name type="common">Prevotella ruminicola</name>
    <dbReference type="NCBI Taxonomy" id="839"/>
    <lineage>
        <taxon>Bacteria</taxon>
        <taxon>Pseudomonadati</taxon>
        <taxon>Bacteroidota</taxon>
        <taxon>Bacteroidia</taxon>
        <taxon>Bacteroidales</taxon>
        <taxon>Prevotellaceae</taxon>
        <taxon>Xylanibacter</taxon>
    </lineage>
</organism>
<protein>
    <submittedName>
        <fullName evidence="2">Uncharacterized protein</fullName>
    </submittedName>
</protein>
<evidence type="ECO:0000313" key="2">
    <source>
        <dbReference type="EMBL" id="SHK42020.1"/>
    </source>
</evidence>
<keyword evidence="1" id="KW-0812">Transmembrane</keyword>
<dbReference type="Proteomes" id="UP000184130">
    <property type="component" value="Unassembled WGS sequence"/>
</dbReference>
<sequence>MYMNKYVIGYLLSISYICKIIMEVMKQIILYCKSGISYHSMIKLKELIALLLPLHHEEDTETLERE</sequence>
<proteinExistence type="predicted"/>
<accession>A0A1M6SBE1</accession>
<reference evidence="2 3" key="1">
    <citation type="submission" date="2016-11" db="EMBL/GenBank/DDBJ databases">
        <authorList>
            <person name="Jaros S."/>
            <person name="Januszkiewicz K."/>
            <person name="Wedrychowicz H."/>
        </authorList>
    </citation>
    <scope>NUCLEOTIDE SEQUENCE [LARGE SCALE GENOMIC DNA]</scope>
    <source>
        <strain evidence="2 3">KHT3</strain>
    </source>
</reference>
<keyword evidence="1" id="KW-1133">Transmembrane helix</keyword>
<dbReference type="EMBL" id="FRBD01000003">
    <property type="protein sequence ID" value="SHK42020.1"/>
    <property type="molecule type" value="Genomic_DNA"/>
</dbReference>
<keyword evidence="1" id="KW-0472">Membrane</keyword>
<evidence type="ECO:0000313" key="3">
    <source>
        <dbReference type="Proteomes" id="UP000184130"/>
    </source>
</evidence>
<name>A0A1M6SBE1_XYLRU</name>
<dbReference type="AlphaFoldDB" id="A0A1M6SBE1"/>
<gene>
    <name evidence="2" type="ORF">SAMN05216463_10388</name>
</gene>